<name>A0A9X3J874_9BACT</name>
<dbReference type="InterPro" id="IPR029052">
    <property type="entry name" value="Metallo-depent_PP-like"/>
</dbReference>
<dbReference type="InterPro" id="IPR008963">
    <property type="entry name" value="Purple_acid_Pase-like_N"/>
</dbReference>
<reference evidence="4" key="1">
    <citation type="submission" date="2022-11" db="EMBL/GenBank/DDBJ databases">
        <title>Marilongibacter aestuarii gen. nov., sp. nov., isolated from tidal flat sediment.</title>
        <authorList>
            <person name="Jiayan W."/>
        </authorList>
    </citation>
    <scope>NUCLEOTIDE SEQUENCE</scope>
    <source>
        <strain evidence="4">Z1-6</strain>
    </source>
</reference>
<gene>
    <name evidence="4" type="ORF">OU798_22935</name>
</gene>
<sequence>MEFKNSLKVLLVIVAGVALVSCSEKQQAEVTVKQIISDKVTGLYQTKTHEELEAISYDQAFNMFSEEERQVLATGHWMFDVNVPAVVSVMRSKKQKIVPFWLASEGFKRTNMTLQNEMTEYEIWQKRFDAGKVGLGINGFENYGLHYFVCVGPQNKTDKLELSNLHPANQYVGVMDNGAFTYHDWDELVLFDVPEELKGQQLLTTVRGRGTESHFVGAFRKTAFPSSEKPDQVMLTWSDDPATTIDIQWRTNTTVETGTVNYRLSGSNEVSTVEADKFVMEDLLLMNDRYIHRFTAQLKNLIPGKTYEYKISGQSNWSEKQTFSTAANNDSFSFIWFGDTHHSPEWGEIANAAFNAHPDAAFYSIAGDQVSDGLYRNQWDDLFGFSSAIISQRPFMNVIGNHDNRAGLGAWMFREMYSYPKNGPKDVHKEHTYSFTYKNALFLMIDATAKDELQTAWIEDQLKNTEATWKFAFFHFPPYNWEEPYFNIQKEWIPVFDKYHVDMVFSGHIHYYMRSNPMKAGEVVDSYNNGTAYIISIGINSRSRDIGEEPYAAVRKAEGQFYQYLKIEGNELKYSAIDADNKIIDSIHIKK</sequence>
<evidence type="ECO:0000313" key="5">
    <source>
        <dbReference type="Proteomes" id="UP001145087"/>
    </source>
</evidence>
<dbReference type="SUPFAM" id="SSF56300">
    <property type="entry name" value="Metallo-dependent phosphatases"/>
    <property type="match status" value="1"/>
</dbReference>
<evidence type="ECO:0000259" key="2">
    <source>
        <dbReference type="Pfam" id="PF00149"/>
    </source>
</evidence>
<protein>
    <submittedName>
        <fullName evidence="4">Metallophosphoesterase family protein</fullName>
    </submittedName>
</protein>
<evidence type="ECO:0000256" key="1">
    <source>
        <dbReference type="ARBA" id="ARBA00022729"/>
    </source>
</evidence>
<dbReference type="Pfam" id="PF00149">
    <property type="entry name" value="Metallophos"/>
    <property type="match status" value="1"/>
</dbReference>
<dbReference type="Proteomes" id="UP001145087">
    <property type="component" value="Unassembled WGS sequence"/>
</dbReference>
<dbReference type="PANTHER" id="PTHR22953">
    <property type="entry name" value="ACID PHOSPHATASE RELATED"/>
    <property type="match status" value="1"/>
</dbReference>
<dbReference type="CDD" id="cd00063">
    <property type="entry name" value="FN3"/>
    <property type="match status" value="1"/>
</dbReference>
<feature type="domain" description="Calcineurin-like phosphoesterase" evidence="2">
    <location>
        <begin position="334"/>
        <end position="512"/>
    </location>
</feature>
<dbReference type="Gene3D" id="3.60.21.10">
    <property type="match status" value="1"/>
</dbReference>
<comment type="caution">
    <text evidence="4">The sequence shown here is derived from an EMBL/GenBank/DDBJ whole genome shotgun (WGS) entry which is preliminary data.</text>
</comment>
<dbReference type="Gene3D" id="2.60.40.380">
    <property type="entry name" value="Purple acid phosphatase-like, N-terminal"/>
    <property type="match status" value="1"/>
</dbReference>
<dbReference type="PANTHER" id="PTHR22953:SF153">
    <property type="entry name" value="PURPLE ACID PHOSPHATASE"/>
    <property type="match status" value="1"/>
</dbReference>
<dbReference type="EMBL" id="JAPOHD010000067">
    <property type="protein sequence ID" value="MCY1723223.1"/>
    <property type="molecule type" value="Genomic_DNA"/>
</dbReference>
<dbReference type="RefSeq" id="WP_343335548.1">
    <property type="nucleotide sequence ID" value="NZ_JAPOHD010000067.1"/>
</dbReference>
<dbReference type="SUPFAM" id="SSF49363">
    <property type="entry name" value="Purple acid phosphatase, N-terminal domain"/>
    <property type="match status" value="1"/>
</dbReference>
<proteinExistence type="predicted"/>
<dbReference type="AlphaFoldDB" id="A0A9X3J874"/>
<keyword evidence="1" id="KW-0732">Signal</keyword>
<dbReference type="InterPro" id="IPR015914">
    <property type="entry name" value="PAPs_N"/>
</dbReference>
<dbReference type="InterPro" id="IPR039331">
    <property type="entry name" value="PAPs-like"/>
</dbReference>
<dbReference type="Pfam" id="PF16656">
    <property type="entry name" value="Pur_ac_phosph_N"/>
    <property type="match status" value="1"/>
</dbReference>
<feature type="domain" description="Purple acid phosphatase N-terminal" evidence="3">
    <location>
        <begin position="230"/>
        <end position="325"/>
    </location>
</feature>
<organism evidence="4 5">
    <name type="scientific">Draconibacterium aestuarii</name>
    <dbReference type="NCBI Taxonomy" id="2998507"/>
    <lineage>
        <taxon>Bacteria</taxon>
        <taxon>Pseudomonadati</taxon>
        <taxon>Bacteroidota</taxon>
        <taxon>Bacteroidia</taxon>
        <taxon>Marinilabiliales</taxon>
        <taxon>Prolixibacteraceae</taxon>
        <taxon>Draconibacterium</taxon>
    </lineage>
</organism>
<dbReference type="GO" id="GO:0046872">
    <property type="term" value="F:metal ion binding"/>
    <property type="evidence" value="ECO:0007669"/>
    <property type="project" value="InterPro"/>
</dbReference>
<dbReference type="PROSITE" id="PS51257">
    <property type="entry name" value="PROKAR_LIPOPROTEIN"/>
    <property type="match status" value="1"/>
</dbReference>
<evidence type="ECO:0000313" key="4">
    <source>
        <dbReference type="EMBL" id="MCY1723223.1"/>
    </source>
</evidence>
<dbReference type="InterPro" id="IPR004843">
    <property type="entry name" value="Calcineurin-like_PHP"/>
</dbReference>
<keyword evidence="5" id="KW-1185">Reference proteome</keyword>
<dbReference type="InterPro" id="IPR003961">
    <property type="entry name" value="FN3_dom"/>
</dbReference>
<dbReference type="GO" id="GO:0003993">
    <property type="term" value="F:acid phosphatase activity"/>
    <property type="evidence" value="ECO:0007669"/>
    <property type="project" value="InterPro"/>
</dbReference>
<evidence type="ECO:0000259" key="3">
    <source>
        <dbReference type="Pfam" id="PF16656"/>
    </source>
</evidence>
<accession>A0A9X3J874</accession>